<evidence type="ECO:0000256" key="2">
    <source>
        <dbReference type="ARBA" id="ARBA00010849"/>
    </source>
</evidence>
<reference evidence="13" key="2">
    <citation type="submission" date="2025-08" db="UniProtKB">
        <authorList>
            <consortium name="Ensembl"/>
        </authorList>
    </citation>
    <scope>IDENTIFICATION</scope>
</reference>
<evidence type="ECO:0000313" key="14">
    <source>
        <dbReference type="Proteomes" id="UP000472271"/>
    </source>
</evidence>
<dbReference type="InterPro" id="IPR036397">
    <property type="entry name" value="RNaseH_sf"/>
</dbReference>
<dbReference type="Pfam" id="PF05186">
    <property type="entry name" value="Dpy-30"/>
    <property type="match status" value="1"/>
</dbReference>
<comment type="function">
    <text evidence="8">Functions as part of axonemal radial spoke complexes that play an important part in the motility of sperm and cilia. Plays a crucial role during acrosome biogenesis.</text>
</comment>
<sequence>MDSDYIKRHLGSCLAEGLAEVAEERPVDPILYLAHWLYKYNANVEYEAQVSSWLFNSQWENYLFIYSFIGLFVCLFVCLFGLDKIMETPSPQDDNAPIHTVRIVKEWHEEHSNEVEHLVWPAQSPDLNIIEHLWSVLEIQVRQLEGILTEEWLKIPLETIHKLYESIPRRIEAVIAAKGGPTPY</sequence>
<protein>
    <recommendedName>
        <fullName evidence="10">DPY30 domain-containing protein 1</fullName>
    </recommendedName>
</protein>
<dbReference type="Proteomes" id="UP000472271">
    <property type="component" value="Chromosome 19"/>
</dbReference>
<keyword evidence="11" id="KW-0472">Membrane</keyword>
<proteinExistence type="inferred from homology"/>
<evidence type="ECO:0000256" key="11">
    <source>
        <dbReference type="SAM" id="Phobius"/>
    </source>
</evidence>
<dbReference type="FunFam" id="1.20.890.10:FF:000009">
    <property type="entry name" value="DPY30 domain-containing protein 1"/>
    <property type="match status" value="1"/>
</dbReference>
<dbReference type="InterPro" id="IPR038717">
    <property type="entry name" value="Tc1-like_DDE_dom"/>
</dbReference>
<dbReference type="InterPro" id="IPR007858">
    <property type="entry name" value="Dpy-30_motif"/>
</dbReference>
<keyword evidence="3" id="KW-0963">Cytoplasm</keyword>
<dbReference type="AlphaFoldDB" id="A0A673AB34"/>
<keyword evidence="11" id="KW-1133">Transmembrane helix</keyword>
<keyword evidence="7" id="KW-0966">Cell projection</keyword>
<dbReference type="Gene3D" id="1.20.890.10">
    <property type="entry name" value="cAMP-dependent protein kinase regulatory subunit, dimerization-anchoring domain"/>
    <property type="match status" value="1"/>
</dbReference>
<evidence type="ECO:0000256" key="10">
    <source>
        <dbReference type="ARBA" id="ARBA00068754"/>
    </source>
</evidence>
<comment type="subcellular location">
    <subcellularLocation>
        <location evidence="1">Cytoplasm</location>
        <location evidence="1">Cytoskeleton</location>
        <location evidence="1">Flagellum axoneme</location>
    </subcellularLocation>
</comment>
<feature type="domain" description="Tc1-like transposase DDE" evidence="12">
    <location>
        <begin position="94"/>
        <end position="143"/>
    </location>
</feature>
<evidence type="ECO:0000256" key="9">
    <source>
        <dbReference type="ARBA" id="ARBA00062391"/>
    </source>
</evidence>
<dbReference type="Ensembl" id="ENSSORT00005027573.1">
    <property type="protein sequence ID" value="ENSSORP00005026790.1"/>
    <property type="gene ID" value="ENSSORG00005012839.1"/>
</dbReference>
<dbReference type="GO" id="GO:0003676">
    <property type="term" value="F:nucleic acid binding"/>
    <property type="evidence" value="ECO:0007669"/>
    <property type="project" value="InterPro"/>
</dbReference>
<name>A0A673AB34_9TELE</name>
<reference evidence="13" key="3">
    <citation type="submission" date="2025-09" db="UniProtKB">
        <authorList>
            <consortium name="Ensembl"/>
        </authorList>
    </citation>
    <scope>IDENTIFICATION</scope>
</reference>
<dbReference type="GO" id="GO:0048188">
    <property type="term" value="C:Set1C/COMPASS complex"/>
    <property type="evidence" value="ECO:0007669"/>
    <property type="project" value="InterPro"/>
</dbReference>
<evidence type="ECO:0000256" key="6">
    <source>
        <dbReference type="ARBA" id="ARBA00023212"/>
    </source>
</evidence>
<evidence type="ECO:0000256" key="4">
    <source>
        <dbReference type="ARBA" id="ARBA00022846"/>
    </source>
</evidence>
<dbReference type="Pfam" id="PF13358">
    <property type="entry name" value="DDE_3"/>
    <property type="match status" value="1"/>
</dbReference>
<evidence type="ECO:0000256" key="3">
    <source>
        <dbReference type="ARBA" id="ARBA00022490"/>
    </source>
</evidence>
<comment type="subunit">
    <text evidence="9">Component of the axonemal radial spoke complex 1 (RS1), at least composed of spoke head proteins RSPH1, RSPH3, RSPH9 and the cilia-specific component RSPH4A or sperm-specific component RSPH6A, spoke stalk proteins RSPH14, DNAJB13, DYDC1, ROPN1L and NME5, and the anchor protein IQUB. Interacts with SH3GL3.</text>
</comment>
<keyword evidence="6" id="KW-0206">Cytoskeleton</keyword>
<accession>A0A673AB34</accession>
<evidence type="ECO:0000259" key="12">
    <source>
        <dbReference type="Pfam" id="PF13358"/>
    </source>
</evidence>
<evidence type="ECO:0000256" key="8">
    <source>
        <dbReference type="ARBA" id="ARBA00058296"/>
    </source>
</evidence>
<organism evidence="13 14">
    <name type="scientific">Sphaeramia orbicularis</name>
    <name type="common">orbiculate cardinalfish</name>
    <dbReference type="NCBI Taxonomy" id="375764"/>
    <lineage>
        <taxon>Eukaryota</taxon>
        <taxon>Metazoa</taxon>
        <taxon>Chordata</taxon>
        <taxon>Craniata</taxon>
        <taxon>Vertebrata</taxon>
        <taxon>Euteleostomi</taxon>
        <taxon>Actinopterygii</taxon>
        <taxon>Neopterygii</taxon>
        <taxon>Teleostei</taxon>
        <taxon>Neoteleostei</taxon>
        <taxon>Acanthomorphata</taxon>
        <taxon>Gobiaria</taxon>
        <taxon>Kurtiformes</taxon>
        <taxon>Apogonoidei</taxon>
        <taxon>Apogonidae</taxon>
        <taxon>Apogoninae</taxon>
        <taxon>Sphaeramia</taxon>
    </lineage>
</organism>
<evidence type="ECO:0000256" key="5">
    <source>
        <dbReference type="ARBA" id="ARBA00023069"/>
    </source>
</evidence>
<dbReference type="PANTHER" id="PTHR23356:SF16">
    <property type="entry name" value="DPY30 DOMAIN CONTAINING 2"/>
    <property type="match status" value="1"/>
</dbReference>
<dbReference type="InterPro" id="IPR037856">
    <property type="entry name" value="Sdc1/DPY30"/>
</dbReference>
<keyword evidence="5" id="KW-0969">Cilium</keyword>
<dbReference type="InterPro" id="IPR049630">
    <property type="entry name" value="DYDC-like_DD"/>
</dbReference>
<evidence type="ECO:0000256" key="7">
    <source>
        <dbReference type="ARBA" id="ARBA00023273"/>
    </source>
</evidence>
<dbReference type="PANTHER" id="PTHR23356">
    <property type="entry name" value="DPY30-RELATED"/>
    <property type="match status" value="1"/>
</dbReference>
<dbReference type="InParanoid" id="A0A673AB34"/>
<comment type="similarity">
    <text evidence="2">Belongs to the dpy-30 family.</text>
</comment>
<feature type="transmembrane region" description="Helical" evidence="11">
    <location>
        <begin position="63"/>
        <end position="82"/>
    </location>
</feature>
<keyword evidence="14" id="KW-1185">Reference proteome</keyword>
<reference evidence="13" key="1">
    <citation type="submission" date="2019-06" db="EMBL/GenBank/DDBJ databases">
        <authorList>
            <consortium name="Wellcome Sanger Institute Data Sharing"/>
        </authorList>
    </citation>
    <scope>NUCLEOTIDE SEQUENCE [LARGE SCALE GENOMIC DNA]</scope>
</reference>
<evidence type="ECO:0000256" key="1">
    <source>
        <dbReference type="ARBA" id="ARBA00004611"/>
    </source>
</evidence>
<dbReference type="CDD" id="cd22966">
    <property type="entry name" value="DD_DYDC-like"/>
    <property type="match status" value="1"/>
</dbReference>
<keyword evidence="11" id="KW-0812">Transmembrane</keyword>
<evidence type="ECO:0000313" key="13">
    <source>
        <dbReference type="Ensembl" id="ENSSORP00005026790.1"/>
    </source>
</evidence>
<keyword evidence="4" id="KW-0282">Flagellum</keyword>
<dbReference type="Gene3D" id="3.30.420.10">
    <property type="entry name" value="Ribonuclease H-like superfamily/Ribonuclease H"/>
    <property type="match status" value="1"/>
</dbReference>